<evidence type="ECO:0000313" key="2">
    <source>
        <dbReference type="EMBL" id="MFC0672364.1"/>
    </source>
</evidence>
<keyword evidence="1" id="KW-0472">Membrane</keyword>
<reference evidence="2 3" key="1">
    <citation type="submission" date="2024-09" db="EMBL/GenBank/DDBJ databases">
        <authorList>
            <person name="Sun Q."/>
            <person name="Mori K."/>
        </authorList>
    </citation>
    <scope>NUCLEOTIDE SEQUENCE [LARGE SCALE GENOMIC DNA]</scope>
    <source>
        <strain evidence="2 3">CICC 10874</strain>
    </source>
</reference>
<feature type="transmembrane region" description="Helical" evidence="1">
    <location>
        <begin position="169"/>
        <end position="189"/>
    </location>
</feature>
<gene>
    <name evidence="2" type="ORF">ACFFF6_00185</name>
</gene>
<evidence type="ECO:0000256" key="1">
    <source>
        <dbReference type="SAM" id="Phobius"/>
    </source>
</evidence>
<dbReference type="EMBL" id="JBHLSV010000001">
    <property type="protein sequence ID" value="MFC0672364.1"/>
    <property type="molecule type" value="Genomic_DNA"/>
</dbReference>
<comment type="caution">
    <text evidence="2">The sequence shown here is derived from an EMBL/GenBank/DDBJ whole genome shotgun (WGS) entry which is preliminary data.</text>
</comment>
<keyword evidence="1" id="KW-0812">Transmembrane</keyword>
<dbReference type="Proteomes" id="UP001589793">
    <property type="component" value="Unassembled WGS sequence"/>
</dbReference>
<keyword evidence="1" id="KW-1133">Transmembrane helix</keyword>
<name>A0ABV6R5V8_9MICO</name>
<feature type="transmembrane region" description="Helical" evidence="1">
    <location>
        <begin position="141"/>
        <end position="162"/>
    </location>
</feature>
<dbReference type="RefSeq" id="WP_376977113.1">
    <property type="nucleotide sequence ID" value="NZ_JBHLSV010000001.1"/>
</dbReference>
<evidence type="ECO:0000313" key="3">
    <source>
        <dbReference type="Proteomes" id="UP001589793"/>
    </source>
</evidence>
<feature type="transmembrane region" description="Helical" evidence="1">
    <location>
        <begin position="21"/>
        <end position="41"/>
    </location>
</feature>
<accession>A0ABV6R5V8</accession>
<organism evidence="2 3">
    <name type="scientific">Brachybacterium hainanense</name>
    <dbReference type="NCBI Taxonomy" id="1541174"/>
    <lineage>
        <taxon>Bacteria</taxon>
        <taxon>Bacillati</taxon>
        <taxon>Actinomycetota</taxon>
        <taxon>Actinomycetes</taxon>
        <taxon>Micrococcales</taxon>
        <taxon>Dermabacteraceae</taxon>
        <taxon>Brachybacterium</taxon>
    </lineage>
</organism>
<protein>
    <submittedName>
        <fullName evidence="2">ABC transporter permease</fullName>
    </submittedName>
</protein>
<feature type="transmembrane region" description="Helical" evidence="1">
    <location>
        <begin position="94"/>
        <end position="121"/>
    </location>
</feature>
<keyword evidence="3" id="KW-1185">Reference proteome</keyword>
<feature type="transmembrane region" description="Helical" evidence="1">
    <location>
        <begin position="47"/>
        <end position="73"/>
    </location>
</feature>
<feature type="transmembrane region" description="Helical" evidence="1">
    <location>
        <begin position="220"/>
        <end position="238"/>
    </location>
</feature>
<proteinExistence type="predicted"/>
<sequence>MRPMLDLRQLLDTRGGTVLTVLALASGIGAALLSAFLQPVFTDGAPVLLYGTLVVMALPLGIALPVLGSVMVASDWSSSSIQTTFLQRPRRGAVLASKLLAALILGAVVIAAGLLASIAATAAAGAVTGAGADYSQAGTTILAQIMYLLGTLAFGTAMGTLLQSTPLALVASLAVPFAVTVAGGLTMLLDSELVTRLIAVLDLSQATAAIADGSVRPENVGAVALLVLAPLVAGTLRWNRREIG</sequence>